<accession>A0A171DJV1</accession>
<dbReference type="RefSeq" id="WP_068900203.1">
    <property type="nucleotide sequence ID" value="NZ_BDCX01000012.1"/>
</dbReference>
<dbReference type="OrthoDB" id="3527405at2"/>
<dbReference type="Proteomes" id="UP000077701">
    <property type="component" value="Unassembled WGS sequence"/>
</dbReference>
<organism evidence="1 2">
    <name type="scientific">Planomonospora sphaerica</name>
    <dbReference type="NCBI Taxonomy" id="161355"/>
    <lineage>
        <taxon>Bacteria</taxon>
        <taxon>Bacillati</taxon>
        <taxon>Actinomycetota</taxon>
        <taxon>Actinomycetes</taxon>
        <taxon>Streptosporangiales</taxon>
        <taxon>Streptosporangiaceae</taxon>
        <taxon>Planomonospora</taxon>
    </lineage>
</organism>
<evidence type="ECO:0000313" key="2">
    <source>
        <dbReference type="Proteomes" id="UP000077701"/>
    </source>
</evidence>
<sequence length="195" mass="21354">MLDESITRYDDMLGLLGLDTFTYTVTIPETGVLTVEDAVRRIGGDPAVLYGGGQSEGGRALHLYQVGSGIVTLDWANPGDDRKQVTDRLAGDGFRHWYLSFDIEGNTVMYACYGQAEGWLEHPESGWIPFTDWTDQLGPLGAYTEFLLTAYGSEEAEAQVDITVACLAVIEAESSVRLDEALIDRPYSLLPDSGF</sequence>
<proteinExistence type="predicted"/>
<comment type="caution">
    <text evidence="1">The sequence shown here is derived from an EMBL/GenBank/DDBJ whole genome shotgun (WGS) entry which is preliminary data.</text>
</comment>
<evidence type="ECO:0000313" key="1">
    <source>
        <dbReference type="EMBL" id="GAT69088.1"/>
    </source>
</evidence>
<protein>
    <submittedName>
        <fullName evidence="1">Uncharacterized protein</fullName>
    </submittedName>
</protein>
<reference evidence="1 2" key="1">
    <citation type="journal article" date="2016" name="Genome Announc.">
        <title>Draft Genome Sequence of Planomonospora sphaerica JCM9374, a Rare Actinomycete.</title>
        <authorList>
            <person name="Dohra H."/>
            <person name="Suzuki T."/>
            <person name="Inoue Y."/>
            <person name="Kodani S."/>
        </authorList>
    </citation>
    <scope>NUCLEOTIDE SEQUENCE [LARGE SCALE GENOMIC DNA]</scope>
    <source>
        <strain evidence="1 2">JCM 9374</strain>
    </source>
</reference>
<reference evidence="2" key="2">
    <citation type="submission" date="2016-04" db="EMBL/GenBank/DDBJ databases">
        <title>Planomonospora sphaerica JCM9374 whole genome shotgun sequence.</title>
        <authorList>
            <person name="Suzuki T."/>
            <person name="Dohra H."/>
            <person name="Kodani S."/>
        </authorList>
    </citation>
    <scope>NUCLEOTIDE SEQUENCE [LARGE SCALE GENOMIC DNA]</scope>
    <source>
        <strain evidence="2">JCM 9374</strain>
    </source>
</reference>
<dbReference type="EMBL" id="BDCX01000012">
    <property type="protein sequence ID" value="GAT69088.1"/>
    <property type="molecule type" value="Genomic_DNA"/>
</dbReference>
<gene>
    <name evidence="1" type="ORF">PS9374_04755</name>
</gene>
<dbReference type="AlphaFoldDB" id="A0A171DJV1"/>
<name>A0A171DJV1_9ACTN</name>
<keyword evidence="2" id="KW-1185">Reference proteome</keyword>